<dbReference type="InterPro" id="IPR002816">
    <property type="entry name" value="TraB/PrgY/GumN_fam"/>
</dbReference>
<gene>
    <name evidence="2" type="ORF">I8J31_16720</name>
</gene>
<dbReference type="InterPro" id="IPR047111">
    <property type="entry name" value="YbaP-like"/>
</dbReference>
<dbReference type="Proteomes" id="UP000628710">
    <property type="component" value="Unassembled WGS sequence"/>
</dbReference>
<feature type="chain" id="PRO_5037840721" evidence="1">
    <location>
        <begin position="21"/>
        <end position="285"/>
    </location>
</feature>
<evidence type="ECO:0000313" key="3">
    <source>
        <dbReference type="Proteomes" id="UP000628710"/>
    </source>
</evidence>
<comment type="caution">
    <text evidence="2">The sequence shown here is derived from an EMBL/GenBank/DDBJ whole genome shotgun (WGS) entry which is preliminary data.</text>
</comment>
<dbReference type="AlphaFoldDB" id="A0A934JRF5"/>
<dbReference type="CDD" id="cd14789">
    <property type="entry name" value="Tiki"/>
    <property type="match status" value="1"/>
</dbReference>
<organism evidence="2 3">
    <name type="scientific">Marinomonas transparens</name>
    <dbReference type="NCBI Taxonomy" id="2795388"/>
    <lineage>
        <taxon>Bacteria</taxon>
        <taxon>Pseudomonadati</taxon>
        <taxon>Pseudomonadota</taxon>
        <taxon>Gammaproteobacteria</taxon>
        <taxon>Oceanospirillales</taxon>
        <taxon>Oceanospirillaceae</taxon>
        <taxon>Marinomonas</taxon>
    </lineage>
</organism>
<dbReference type="Pfam" id="PF01963">
    <property type="entry name" value="TraB_PrgY_gumN"/>
    <property type="match status" value="1"/>
</dbReference>
<keyword evidence="3" id="KW-1185">Reference proteome</keyword>
<evidence type="ECO:0000256" key="1">
    <source>
        <dbReference type="SAM" id="SignalP"/>
    </source>
</evidence>
<evidence type="ECO:0000313" key="2">
    <source>
        <dbReference type="EMBL" id="MBJ7539323.1"/>
    </source>
</evidence>
<feature type="signal peptide" evidence="1">
    <location>
        <begin position="1"/>
        <end position="20"/>
    </location>
</feature>
<protein>
    <submittedName>
        <fullName evidence="2">TraB/GumN family protein</fullName>
    </submittedName>
</protein>
<name>A0A934JRF5_9GAMM</name>
<proteinExistence type="predicted"/>
<dbReference type="EMBL" id="JAEMNX010000023">
    <property type="protein sequence ID" value="MBJ7539323.1"/>
    <property type="molecule type" value="Genomic_DNA"/>
</dbReference>
<reference evidence="2" key="1">
    <citation type="submission" date="2020-12" db="EMBL/GenBank/DDBJ databases">
        <title>Marinomonas arctica sp. nov., a psychrotolerant bacterium isolated from the Arctic.</title>
        <authorList>
            <person name="Zhang Y."/>
        </authorList>
    </citation>
    <scope>NUCLEOTIDE SEQUENCE</scope>
    <source>
        <strain evidence="2">C1424</strain>
    </source>
</reference>
<dbReference type="PANTHER" id="PTHR40590:SF1">
    <property type="entry name" value="CYTOPLASMIC PROTEIN"/>
    <property type="match status" value="1"/>
</dbReference>
<dbReference type="RefSeq" id="WP_199469727.1">
    <property type="nucleotide sequence ID" value="NZ_JAEMNX010000023.1"/>
</dbReference>
<accession>A0A934JRF5</accession>
<dbReference type="PANTHER" id="PTHR40590">
    <property type="entry name" value="CYTOPLASMIC PROTEIN-RELATED"/>
    <property type="match status" value="1"/>
</dbReference>
<sequence>MLIKQCSLLLLATAALQTQAASVWKVSSDQHTLYIGGTIHTLSPEDYPLPTQYEEAYQAADKVVFETDIITLHSRAFRQKMMMKLSYSDGTTVKQVLNPNTYSALEQYLRERNIPAVAIQHLKPSSIALSLGLIELKRLGFTSEGVDEFYSNKALQDNKEQTWLEEPDAQIQMLADLNSQDESAMIDYALQDIRELPETMVSLRKNWREGNIEAMAEVGIKDFSVDYPEIYQALLVDRNNNWMPHIKSMLDDKTVEFIMVGTMHLAGPDSILTQLTASGYKIEKL</sequence>
<keyword evidence="1" id="KW-0732">Signal</keyword>